<comment type="caution">
    <text evidence="1">The sequence shown here is derived from an EMBL/GenBank/DDBJ whole genome shotgun (WGS) entry which is preliminary data.</text>
</comment>
<evidence type="ECO:0000313" key="2">
    <source>
        <dbReference type="Proteomes" id="UP001283361"/>
    </source>
</evidence>
<gene>
    <name evidence="1" type="ORF">RRG08_026770</name>
</gene>
<dbReference type="Proteomes" id="UP001283361">
    <property type="component" value="Unassembled WGS sequence"/>
</dbReference>
<dbReference type="EMBL" id="JAWDGP010001428">
    <property type="protein sequence ID" value="KAK3791867.1"/>
    <property type="molecule type" value="Genomic_DNA"/>
</dbReference>
<dbReference type="AlphaFoldDB" id="A0AAE1E2S7"/>
<accession>A0AAE1E2S7</accession>
<sequence>MWGGNYISRHPRQHLNTTTPVRNYISRHPRQHLNTTYYMCPCTMKLHQPPSPPTSKHHNPSVLCGGNYISRHPRQHLNTTTPVYHVGEETTSAAIPANI</sequence>
<reference evidence="1" key="1">
    <citation type="journal article" date="2023" name="G3 (Bethesda)">
        <title>A reference genome for the long-term kleptoplast-retaining sea slug Elysia crispata morphotype clarki.</title>
        <authorList>
            <person name="Eastman K.E."/>
            <person name="Pendleton A.L."/>
            <person name="Shaikh M.A."/>
            <person name="Suttiyut T."/>
            <person name="Ogas R."/>
            <person name="Tomko P."/>
            <person name="Gavelis G."/>
            <person name="Widhalm J.R."/>
            <person name="Wisecaver J.H."/>
        </authorList>
    </citation>
    <scope>NUCLEOTIDE SEQUENCE</scope>
    <source>
        <strain evidence="1">ECLA1</strain>
    </source>
</reference>
<keyword evidence="2" id="KW-1185">Reference proteome</keyword>
<evidence type="ECO:0000313" key="1">
    <source>
        <dbReference type="EMBL" id="KAK3791867.1"/>
    </source>
</evidence>
<proteinExistence type="predicted"/>
<name>A0AAE1E2S7_9GAST</name>
<protein>
    <submittedName>
        <fullName evidence="1">Uncharacterized protein</fullName>
    </submittedName>
</protein>
<organism evidence="1 2">
    <name type="scientific">Elysia crispata</name>
    <name type="common">lettuce slug</name>
    <dbReference type="NCBI Taxonomy" id="231223"/>
    <lineage>
        <taxon>Eukaryota</taxon>
        <taxon>Metazoa</taxon>
        <taxon>Spiralia</taxon>
        <taxon>Lophotrochozoa</taxon>
        <taxon>Mollusca</taxon>
        <taxon>Gastropoda</taxon>
        <taxon>Heterobranchia</taxon>
        <taxon>Euthyneura</taxon>
        <taxon>Panpulmonata</taxon>
        <taxon>Sacoglossa</taxon>
        <taxon>Placobranchoidea</taxon>
        <taxon>Plakobranchidae</taxon>
        <taxon>Elysia</taxon>
    </lineage>
</organism>